<sequence length="77" mass="8511">MFLHAFALHQDVVNICLKISASLTFEYDVNHVLIDGTGILEAEGHDVITICTEVGDESSFLFIFFSHPDLMVPGESI</sequence>
<accession>A0A2I0AYH2</accession>
<dbReference type="Proteomes" id="UP000236161">
    <property type="component" value="Unassembled WGS sequence"/>
</dbReference>
<protein>
    <submittedName>
        <fullName evidence="1">Uncharacterized protein</fullName>
    </submittedName>
</protein>
<evidence type="ECO:0000313" key="2">
    <source>
        <dbReference type="Proteomes" id="UP000236161"/>
    </source>
</evidence>
<reference evidence="1 2" key="1">
    <citation type="journal article" date="2017" name="Nature">
        <title>The Apostasia genome and the evolution of orchids.</title>
        <authorList>
            <person name="Zhang G.Q."/>
            <person name="Liu K.W."/>
            <person name="Li Z."/>
            <person name="Lohaus R."/>
            <person name="Hsiao Y.Y."/>
            <person name="Niu S.C."/>
            <person name="Wang J.Y."/>
            <person name="Lin Y.C."/>
            <person name="Xu Q."/>
            <person name="Chen L.J."/>
            <person name="Yoshida K."/>
            <person name="Fujiwara S."/>
            <person name="Wang Z.W."/>
            <person name="Zhang Y.Q."/>
            <person name="Mitsuda N."/>
            <person name="Wang M."/>
            <person name="Liu G.H."/>
            <person name="Pecoraro L."/>
            <person name="Huang H.X."/>
            <person name="Xiao X.J."/>
            <person name="Lin M."/>
            <person name="Wu X.Y."/>
            <person name="Wu W.L."/>
            <person name="Chen Y.Y."/>
            <person name="Chang S.B."/>
            <person name="Sakamoto S."/>
            <person name="Ohme-Takagi M."/>
            <person name="Yagi M."/>
            <person name="Zeng S.J."/>
            <person name="Shen C.Y."/>
            <person name="Yeh C.M."/>
            <person name="Luo Y.B."/>
            <person name="Tsai W.C."/>
            <person name="Van de Peer Y."/>
            <person name="Liu Z.J."/>
        </authorList>
    </citation>
    <scope>NUCLEOTIDE SEQUENCE [LARGE SCALE GENOMIC DNA]</scope>
    <source>
        <strain evidence="2">cv. Shenzhen</strain>
        <tissue evidence="1">Stem</tissue>
    </source>
</reference>
<dbReference type="AlphaFoldDB" id="A0A2I0AYH2"/>
<gene>
    <name evidence="1" type="ORF">AXF42_Ash019469</name>
</gene>
<name>A0A2I0AYH2_9ASPA</name>
<keyword evidence="2" id="KW-1185">Reference proteome</keyword>
<organism evidence="1 2">
    <name type="scientific">Apostasia shenzhenica</name>
    <dbReference type="NCBI Taxonomy" id="1088818"/>
    <lineage>
        <taxon>Eukaryota</taxon>
        <taxon>Viridiplantae</taxon>
        <taxon>Streptophyta</taxon>
        <taxon>Embryophyta</taxon>
        <taxon>Tracheophyta</taxon>
        <taxon>Spermatophyta</taxon>
        <taxon>Magnoliopsida</taxon>
        <taxon>Liliopsida</taxon>
        <taxon>Asparagales</taxon>
        <taxon>Orchidaceae</taxon>
        <taxon>Apostasioideae</taxon>
        <taxon>Apostasia</taxon>
    </lineage>
</organism>
<evidence type="ECO:0000313" key="1">
    <source>
        <dbReference type="EMBL" id="PKA60576.1"/>
    </source>
</evidence>
<dbReference type="EMBL" id="KZ451936">
    <property type="protein sequence ID" value="PKA60576.1"/>
    <property type="molecule type" value="Genomic_DNA"/>
</dbReference>
<proteinExistence type="predicted"/>